<dbReference type="STRING" id="1229664.N4UI53"/>
<proteinExistence type="predicted"/>
<dbReference type="Proteomes" id="UP000016928">
    <property type="component" value="Unassembled WGS sequence"/>
</dbReference>
<sequence length="86" mass="9777">YDDEYTYDLYQQVVQVSHFPRKLKGLHELHKHGIVVLDLSDRQYVNGTLIDLSMASTVPHPFGPGPVPLGLGKCWQPRWTFQSLAA</sequence>
<dbReference type="OMA" id="QVSHFPR"/>
<dbReference type="OrthoDB" id="3432781at2759"/>
<reference evidence="2" key="1">
    <citation type="submission" date="2012-09" db="EMBL/GenBank/DDBJ databases">
        <title>Genome sequencing and comparative transcriptomics of race 1 and race 4 of banana pathogen: Fusarium oxysporum f. sp. cubense.</title>
        <authorList>
            <person name="Fang X."/>
            <person name="Huang J."/>
        </authorList>
    </citation>
    <scope>NUCLEOTIDE SEQUENCE [LARGE SCALE GENOMIC DNA]</scope>
    <source>
        <strain evidence="2">race 1</strain>
    </source>
</reference>
<reference evidence="2" key="2">
    <citation type="journal article" date="2014" name="PLoS ONE">
        <title>Genome and Transcriptome Analysis of the Fungal Pathogen Fusarium oxysporum f. sp. cubense Causing Banana Vascular Wilt Disease.</title>
        <authorList>
            <person name="Guo L."/>
            <person name="Han L."/>
            <person name="Yang L."/>
            <person name="Zeng H."/>
            <person name="Fan D."/>
            <person name="Zhu Y."/>
            <person name="Feng Y."/>
            <person name="Wang G."/>
            <person name="Peng C."/>
            <person name="Jiang X."/>
            <person name="Zhou D."/>
            <person name="Ni P."/>
            <person name="Liang C."/>
            <person name="Liu L."/>
            <person name="Wang J."/>
            <person name="Mao C."/>
            <person name="Fang X."/>
            <person name="Peng M."/>
            <person name="Huang J."/>
        </authorList>
    </citation>
    <scope>NUCLEOTIDE SEQUENCE [LARGE SCALE GENOMIC DNA]</scope>
    <source>
        <strain evidence="2">race 1</strain>
    </source>
</reference>
<gene>
    <name evidence="1" type="ORF">FOC1_g10012068</name>
</gene>
<dbReference type="VEuPathDB" id="FungiDB:FOC1_g10012068"/>
<feature type="non-terminal residue" evidence="1">
    <location>
        <position position="1"/>
    </location>
</feature>
<dbReference type="AlphaFoldDB" id="N4UI53"/>
<evidence type="ECO:0000313" key="2">
    <source>
        <dbReference type="Proteomes" id="UP000016928"/>
    </source>
</evidence>
<organism evidence="1 2">
    <name type="scientific">Fusarium oxysporum f. sp. cubense (strain race 1)</name>
    <name type="common">Panama disease fungus</name>
    <dbReference type="NCBI Taxonomy" id="1229664"/>
    <lineage>
        <taxon>Eukaryota</taxon>
        <taxon>Fungi</taxon>
        <taxon>Dikarya</taxon>
        <taxon>Ascomycota</taxon>
        <taxon>Pezizomycotina</taxon>
        <taxon>Sordariomycetes</taxon>
        <taxon>Hypocreomycetidae</taxon>
        <taxon>Hypocreales</taxon>
        <taxon>Nectriaceae</taxon>
        <taxon>Fusarium</taxon>
        <taxon>Fusarium oxysporum species complex</taxon>
    </lineage>
</organism>
<dbReference type="EMBL" id="KB730216">
    <property type="protein sequence ID" value="ENH69710.1"/>
    <property type="molecule type" value="Genomic_DNA"/>
</dbReference>
<dbReference type="HOGENOM" id="CLU_2503848_0_0_1"/>
<dbReference type="Pfam" id="PF13095">
    <property type="entry name" value="FTA2"/>
    <property type="match status" value="1"/>
</dbReference>
<accession>N4UI53</accession>
<name>N4UI53_FUSC1</name>
<protein>
    <submittedName>
        <fullName evidence="1">Uncharacterized protein</fullName>
    </submittedName>
</protein>
<dbReference type="InterPro" id="IPR025213">
    <property type="entry name" value="Sim4_Fta2"/>
</dbReference>
<evidence type="ECO:0000313" key="1">
    <source>
        <dbReference type="EMBL" id="ENH69710.1"/>
    </source>
</evidence>